<organism evidence="1 2">
    <name type="scientific">Rugosimonospora acidiphila</name>
    <dbReference type="NCBI Taxonomy" id="556531"/>
    <lineage>
        <taxon>Bacteria</taxon>
        <taxon>Bacillati</taxon>
        <taxon>Actinomycetota</taxon>
        <taxon>Actinomycetes</taxon>
        <taxon>Micromonosporales</taxon>
        <taxon>Micromonosporaceae</taxon>
        <taxon>Rugosimonospora</taxon>
    </lineage>
</organism>
<evidence type="ECO:0000313" key="2">
    <source>
        <dbReference type="Proteomes" id="UP001501570"/>
    </source>
</evidence>
<sequence length="70" mass="7913">MIGVLRPRDVRTAPAYLSRLPLEDWAQRYPAKLDNAVPQLAYSRPFHGQWTKRPVEATRGRATVIQLAAA</sequence>
<gene>
    <name evidence="1" type="ORF">GCM10023322_79230</name>
</gene>
<dbReference type="Proteomes" id="UP001501570">
    <property type="component" value="Unassembled WGS sequence"/>
</dbReference>
<accession>A0ABP9ST62</accession>
<name>A0ABP9ST62_9ACTN</name>
<comment type="caution">
    <text evidence="1">The sequence shown here is derived from an EMBL/GenBank/DDBJ whole genome shotgun (WGS) entry which is preliminary data.</text>
</comment>
<keyword evidence="2" id="KW-1185">Reference proteome</keyword>
<reference evidence="2" key="1">
    <citation type="journal article" date="2019" name="Int. J. Syst. Evol. Microbiol.">
        <title>The Global Catalogue of Microorganisms (GCM) 10K type strain sequencing project: providing services to taxonomists for standard genome sequencing and annotation.</title>
        <authorList>
            <consortium name="The Broad Institute Genomics Platform"/>
            <consortium name="The Broad Institute Genome Sequencing Center for Infectious Disease"/>
            <person name="Wu L."/>
            <person name="Ma J."/>
        </authorList>
    </citation>
    <scope>NUCLEOTIDE SEQUENCE [LARGE SCALE GENOMIC DNA]</scope>
    <source>
        <strain evidence="2">JCM 18304</strain>
    </source>
</reference>
<proteinExistence type="predicted"/>
<dbReference type="EMBL" id="BAABJQ010000045">
    <property type="protein sequence ID" value="GAA5200733.1"/>
    <property type="molecule type" value="Genomic_DNA"/>
</dbReference>
<evidence type="ECO:0000313" key="1">
    <source>
        <dbReference type="EMBL" id="GAA5200733.1"/>
    </source>
</evidence>
<protein>
    <submittedName>
        <fullName evidence="1">Uncharacterized protein</fullName>
    </submittedName>
</protein>